<evidence type="ECO:0000313" key="2">
    <source>
        <dbReference type="EMBL" id="RKS92661.1"/>
    </source>
</evidence>
<dbReference type="Gene3D" id="1.10.150.130">
    <property type="match status" value="1"/>
</dbReference>
<dbReference type="RefSeq" id="WP_244200146.1">
    <property type="nucleotide sequence ID" value="NZ_RBXA01000003.1"/>
</dbReference>
<keyword evidence="3" id="KW-1185">Reference proteome</keyword>
<dbReference type="GO" id="GO:0003677">
    <property type="term" value="F:DNA binding"/>
    <property type="evidence" value="ECO:0007669"/>
    <property type="project" value="UniProtKB-KW"/>
</dbReference>
<evidence type="ECO:0000256" key="1">
    <source>
        <dbReference type="ARBA" id="ARBA00023125"/>
    </source>
</evidence>
<proteinExistence type="predicted"/>
<dbReference type="AlphaFoldDB" id="A0A495RZ00"/>
<organism evidence="2 3">
    <name type="scientific">Flavobacterium limicola</name>
    <dbReference type="NCBI Taxonomy" id="180441"/>
    <lineage>
        <taxon>Bacteria</taxon>
        <taxon>Pseudomonadati</taxon>
        <taxon>Bacteroidota</taxon>
        <taxon>Flavobacteriia</taxon>
        <taxon>Flavobacteriales</taxon>
        <taxon>Flavobacteriaceae</taxon>
        <taxon>Flavobacterium</taxon>
    </lineage>
</organism>
<gene>
    <name evidence="2" type="ORF">BC952_2573</name>
</gene>
<protein>
    <submittedName>
        <fullName evidence="2">Uncharacterized protein</fullName>
    </submittedName>
</protein>
<keyword evidence="1" id="KW-0238">DNA-binding</keyword>
<comment type="caution">
    <text evidence="2">The sequence shown here is derived from an EMBL/GenBank/DDBJ whole genome shotgun (WGS) entry which is preliminary data.</text>
</comment>
<dbReference type="Proteomes" id="UP000280091">
    <property type="component" value="Unassembled WGS sequence"/>
</dbReference>
<accession>A0A495RZ00</accession>
<dbReference type="InterPro" id="IPR010998">
    <property type="entry name" value="Integrase_recombinase_N"/>
</dbReference>
<sequence>MNQEKITILFAINTNKTNQKGLCPMSCRKIHSVNTINKIIQRLRTSIKQAISEAYLDRDPLIIIQIKKSTQRGYIPQDNEINLPRHKMNTTNN</sequence>
<dbReference type="EMBL" id="RBXA01000003">
    <property type="protein sequence ID" value="RKS92661.1"/>
    <property type="molecule type" value="Genomic_DNA"/>
</dbReference>
<reference evidence="2 3" key="1">
    <citation type="submission" date="2018-10" db="EMBL/GenBank/DDBJ databases">
        <title>Genomic Encyclopedia of Archaeal and Bacterial Type Strains, Phase II (KMG-II): from individual species to whole genera.</title>
        <authorList>
            <person name="Goeker M."/>
        </authorList>
    </citation>
    <scope>NUCLEOTIDE SEQUENCE [LARGE SCALE GENOMIC DNA]</scope>
    <source>
        <strain evidence="2 3">DSM 15094</strain>
    </source>
</reference>
<evidence type="ECO:0000313" key="3">
    <source>
        <dbReference type="Proteomes" id="UP000280091"/>
    </source>
</evidence>
<name>A0A495RZ00_9FLAO</name>